<gene>
    <name evidence="8" type="ORF">C8D99_106127</name>
</gene>
<dbReference type="InterPro" id="IPR019264">
    <property type="entry name" value="DUF2179"/>
</dbReference>
<evidence type="ECO:0000256" key="5">
    <source>
        <dbReference type="ARBA" id="ARBA00023136"/>
    </source>
</evidence>
<evidence type="ECO:0000313" key="8">
    <source>
        <dbReference type="EMBL" id="TDY61272.1"/>
    </source>
</evidence>
<evidence type="ECO:0000256" key="4">
    <source>
        <dbReference type="ARBA" id="ARBA00022989"/>
    </source>
</evidence>
<dbReference type="PIRSF" id="PIRSF006483">
    <property type="entry name" value="Membrane_protein_YitT"/>
    <property type="match status" value="1"/>
</dbReference>
<feature type="domain" description="DUF2179" evidence="7">
    <location>
        <begin position="234"/>
        <end position="287"/>
    </location>
</feature>
<comment type="subcellular location">
    <subcellularLocation>
        <location evidence="1">Cell membrane</location>
        <topology evidence="1">Multi-pass membrane protein</topology>
    </subcellularLocation>
</comment>
<dbReference type="AlphaFoldDB" id="A0A4R8MAK0"/>
<dbReference type="Pfam" id="PF10035">
    <property type="entry name" value="DUF2179"/>
    <property type="match status" value="1"/>
</dbReference>
<evidence type="ECO:0000259" key="7">
    <source>
        <dbReference type="Pfam" id="PF10035"/>
    </source>
</evidence>
<feature type="transmembrane region" description="Helical" evidence="6">
    <location>
        <begin position="90"/>
        <end position="108"/>
    </location>
</feature>
<dbReference type="InterPro" id="IPR051461">
    <property type="entry name" value="UPF0750_membrane"/>
</dbReference>
<evidence type="ECO:0000256" key="2">
    <source>
        <dbReference type="ARBA" id="ARBA00022475"/>
    </source>
</evidence>
<feature type="transmembrane region" description="Helical" evidence="6">
    <location>
        <begin position="21"/>
        <end position="45"/>
    </location>
</feature>
<dbReference type="RefSeq" id="WP_133957321.1">
    <property type="nucleotide sequence ID" value="NZ_SORI01000006.1"/>
</dbReference>
<dbReference type="OrthoDB" id="9779786at2"/>
<keyword evidence="3 6" id="KW-0812">Transmembrane</keyword>
<evidence type="ECO:0000256" key="6">
    <source>
        <dbReference type="SAM" id="Phobius"/>
    </source>
</evidence>
<feature type="transmembrane region" description="Helical" evidence="6">
    <location>
        <begin position="120"/>
        <end position="138"/>
    </location>
</feature>
<dbReference type="GO" id="GO:0005886">
    <property type="term" value="C:plasma membrane"/>
    <property type="evidence" value="ECO:0007669"/>
    <property type="project" value="UniProtKB-SubCell"/>
</dbReference>
<evidence type="ECO:0000256" key="3">
    <source>
        <dbReference type="ARBA" id="ARBA00022692"/>
    </source>
</evidence>
<dbReference type="InterPro" id="IPR003740">
    <property type="entry name" value="YitT"/>
</dbReference>
<protein>
    <submittedName>
        <fullName evidence="8">Uncharacterized membrane-anchored protein YitT (DUF2179 family)</fullName>
    </submittedName>
</protein>
<evidence type="ECO:0000256" key="1">
    <source>
        <dbReference type="ARBA" id="ARBA00004651"/>
    </source>
</evidence>
<feature type="transmembrane region" description="Helical" evidence="6">
    <location>
        <begin position="65"/>
        <end position="83"/>
    </location>
</feature>
<dbReference type="PANTHER" id="PTHR33545">
    <property type="entry name" value="UPF0750 MEMBRANE PROTEIN YITT-RELATED"/>
    <property type="match status" value="1"/>
</dbReference>
<dbReference type="InterPro" id="IPR015867">
    <property type="entry name" value="N-reg_PII/ATP_PRibTrfase_C"/>
</dbReference>
<proteinExistence type="predicted"/>
<name>A0A4R8MAK0_9BACT</name>
<dbReference type="EMBL" id="SORI01000006">
    <property type="protein sequence ID" value="TDY61272.1"/>
    <property type="molecule type" value="Genomic_DNA"/>
</dbReference>
<sequence>MERFNFRKIFRQFGELIRAEWGTFWYATLGAVLMNFSIVALVVPYRFAGAGLSGIALLTRYVFDISPAWVIAIGNLLLLSWGWRVLSPRFVLWTLYVSLLSSGAVAFFELFTYPVLANTFLAALLAGVCSGIGMGLVFRVGGSTGGTDVIVVAAKKRWGVDVGMFSFYINTAILFLSWFAVDLEQLLMGGVLLYVESVTIDSVLKSFDRRKQVTVITSRVEDVKRFIVEEMGKGATIIRGEGAYTGAERPMIMVVLNRRQAMELKVFTVSRDPNAFIIMADVAEVVGEGFKHWKNL</sequence>
<accession>A0A4R8MAK0</accession>
<keyword evidence="2" id="KW-1003">Cell membrane</keyword>
<dbReference type="CDD" id="cd16380">
    <property type="entry name" value="YitT_C"/>
    <property type="match status" value="1"/>
</dbReference>
<keyword evidence="9" id="KW-1185">Reference proteome</keyword>
<dbReference type="Pfam" id="PF02588">
    <property type="entry name" value="YitT_membrane"/>
    <property type="match status" value="1"/>
</dbReference>
<feature type="transmembrane region" description="Helical" evidence="6">
    <location>
        <begin position="158"/>
        <end position="180"/>
    </location>
</feature>
<comment type="caution">
    <text evidence="8">The sequence shown here is derived from an EMBL/GenBank/DDBJ whole genome shotgun (WGS) entry which is preliminary data.</text>
</comment>
<keyword evidence="5 6" id="KW-0472">Membrane</keyword>
<reference evidence="8 9" key="1">
    <citation type="submission" date="2019-03" db="EMBL/GenBank/DDBJ databases">
        <title>Genomic Encyclopedia of Type Strains, Phase IV (KMG-IV): sequencing the most valuable type-strain genomes for metagenomic binning, comparative biology and taxonomic classification.</title>
        <authorList>
            <person name="Goeker M."/>
        </authorList>
    </citation>
    <scope>NUCLEOTIDE SEQUENCE [LARGE SCALE GENOMIC DNA]</scope>
    <source>
        <strain evidence="8 9">DSM 25964</strain>
    </source>
</reference>
<dbReference type="PANTHER" id="PTHR33545:SF5">
    <property type="entry name" value="UPF0750 MEMBRANE PROTEIN YITT"/>
    <property type="match status" value="1"/>
</dbReference>
<keyword evidence="4 6" id="KW-1133">Transmembrane helix</keyword>
<dbReference type="Proteomes" id="UP000295066">
    <property type="component" value="Unassembled WGS sequence"/>
</dbReference>
<organism evidence="8 9">
    <name type="scientific">Aminivibrio pyruvatiphilus</name>
    <dbReference type="NCBI Taxonomy" id="1005740"/>
    <lineage>
        <taxon>Bacteria</taxon>
        <taxon>Thermotogati</taxon>
        <taxon>Synergistota</taxon>
        <taxon>Synergistia</taxon>
        <taxon>Synergistales</taxon>
        <taxon>Aminobacteriaceae</taxon>
        <taxon>Aminivibrio</taxon>
    </lineage>
</organism>
<dbReference type="Gene3D" id="3.30.70.120">
    <property type="match status" value="1"/>
</dbReference>
<evidence type="ECO:0000313" key="9">
    <source>
        <dbReference type="Proteomes" id="UP000295066"/>
    </source>
</evidence>